<name>A0A0U1LUK4_TALIS</name>
<keyword evidence="1" id="KW-0732">Signal</keyword>
<dbReference type="AlphaFoldDB" id="A0A0U1LUK4"/>
<dbReference type="OrthoDB" id="4226581at2759"/>
<evidence type="ECO:0000256" key="1">
    <source>
        <dbReference type="SAM" id="SignalP"/>
    </source>
</evidence>
<feature type="signal peptide" evidence="1">
    <location>
        <begin position="1"/>
        <end position="15"/>
    </location>
</feature>
<evidence type="ECO:0000313" key="3">
    <source>
        <dbReference type="Proteomes" id="UP000054383"/>
    </source>
</evidence>
<proteinExistence type="predicted"/>
<protein>
    <recommendedName>
        <fullName evidence="4">NmrA-like domain-containing protein</fullName>
    </recommendedName>
</protein>
<keyword evidence="3" id="KW-1185">Reference proteome</keyword>
<organism evidence="2 3">
    <name type="scientific">Talaromyces islandicus</name>
    <name type="common">Penicillium islandicum</name>
    <dbReference type="NCBI Taxonomy" id="28573"/>
    <lineage>
        <taxon>Eukaryota</taxon>
        <taxon>Fungi</taxon>
        <taxon>Dikarya</taxon>
        <taxon>Ascomycota</taxon>
        <taxon>Pezizomycotina</taxon>
        <taxon>Eurotiomycetes</taxon>
        <taxon>Eurotiomycetidae</taxon>
        <taxon>Eurotiales</taxon>
        <taxon>Trichocomaceae</taxon>
        <taxon>Talaromyces</taxon>
        <taxon>Talaromyces sect. Islandici</taxon>
    </lineage>
</organism>
<evidence type="ECO:0008006" key="4">
    <source>
        <dbReference type="Google" id="ProtNLM"/>
    </source>
</evidence>
<dbReference type="Proteomes" id="UP000054383">
    <property type="component" value="Unassembled WGS sequence"/>
</dbReference>
<accession>A0A0U1LUK4</accession>
<gene>
    <name evidence="2" type="ORF">PISL3812_03263</name>
</gene>
<feature type="chain" id="PRO_5012768612" description="NmrA-like domain-containing protein" evidence="1">
    <location>
        <begin position="16"/>
        <end position="114"/>
    </location>
</feature>
<dbReference type="STRING" id="28573.A0A0U1LUK4"/>
<reference evidence="2 3" key="1">
    <citation type="submission" date="2015-04" db="EMBL/GenBank/DDBJ databases">
        <authorList>
            <person name="Syromyatnikov M.Y."/>
            <person name="Popov V.N."/>
        </authorList>
    </citation>
    <scope>NUCLEOTIDE SEQUENCE [LARGE SCALE GENOMIC DNA]</scope>
    <source>
        <strain evidence="2">WF-38-12</strain>
    </source>
</reference>
<dbReference type="EMBL" id="CVMT01000002">
    <property type="protein sequence ID" value="CRG86260.1"/>
    <property type="molecule type" value="Genomic_DNA"/>
</dbReference>
<evidence type="ECO:0000313" key="2">
    <source>
        <dbReference type="EMBL" id="CRG86260.1"/>
    </source>
</evidence>
<sequence>MELITMLMIVRLVNGSFPDHNVVPVKVFSFTGDKHGRILQAHMNGESLVIRKAEFYDSHSKIDAHLGLFLRYTMSKLQGKTGILDQPEIKSIMDKESYTIDHLKVSEDIISDYV</sequence>